<feature type="binding site" evidence="5">
    <location>
        <position position="168"/>
    </location>
    <ligand>
        <name>(6R)-5,10-methylene-5,6,7,8-tetrahydrofolate</name>
        <dbReference type="ChEBI" id="CHEBI:15636"/>
    </ligand>
</feature>
<dbReference type="Pfam" id="PF00303">
    <property type="entry name" value="Thymidylat_synt"/>
    <property type="match status" value="1"/>
</dbReference>
<comment type="catalytic activity">
    <reaction evidence="5">
        <text>dUMP + (6R)-5,10-methylene-5,6,7,8-tetrahydrofolate = 7,8-dihydrofolate + dTMP</text>
        <dbReference type="Rhea" id="RHEA:12104"/>
        <dbReference type="ChEBI" id="CHEBI:15636"/>
        <dbReference type="ChEBI" id="CHEBI:57451"/>
        <dbReference type="ChEBI" id="CHEBI:63528"/>
        <dbReference type="ChEBI" id="CHEBI:246422"/>
        <dbReference type="EC" id="2.1.1.45"/>
    </reaction>
</comment>
<evidence type="ECO:0000313" key="7">
    <source>
        <dbReference type="EMBL" id="PPI87077.1"/>
    </source>
</evidence>
<feature type="binding site" evidence="5">
    <location>
        <position position="51"/>
    </location>
    <ligand>
        <name>(6R)-5,10-methylene-5,6,7,8-tetrahydrofolate</name>
        <dbReference type="ChEBI" id="CHEBI:15636"/>
    </ligand>
</feature>
<organism evidence="7 8">
    <name type="scientific">Candidatus Pantoea edessiphila</name>
    <dbReference type="NCBI Taxonomy" id="2044610"/>
    <lineage>
        <taxon>Bacteria</taxon>
        <taxon>Pseudomonadati</taxon>
        <taxon>Pseudomonadota</taxon>
        <taxon>Gammaproteobacteria</taxon>
        <taxon>Enterobacterales</taxon>
        <taxon>Erwiniaceae</taxon>
        <taxon>Pantoea</taxon>
    </lineage>
</organism>
<dbReference type="InterPro" id="IPR023451">
    <property type="entry name" value="Thymidate_synth/dCMP_Mease_dom"/>
</dbReference>
<dbReference type="Proteomes" id="UP000296034">
    <property type="component" value="Unassembled WGS sequence"/>
</dbReference>
<evidence type="ECO:0000256" key="5">
    <source>
        <dbReference type="HAMAP-Rule" id="MF_00008"/>
    </source>
</evidence>
<evidence type="ECO:0000259" key="6">
    <source>
        <dbReference type="Pfam" id="PF00303"/>
    </source>
</evidence>
<reference evidence="7 8" key="1">
    <citation type="journal article" date="2018" name="Genome Biol. Evol.">
        <title>Cladogenesis and Genomic Streamlining in Extracellular Endosymbionts of Tropical Stink Bugs.</title>
        <authorList>
            <person name="Otero-Bravo A."/>
            <person name="Goffredi S."/>
            <person name="Sabree Z.L."/>
        </authorList>
    </citation>
    <scope>NUCLEOTIDE SEQUENCE [LARGE SCALE GENOMIC DNA]</scope>
    <source>
        <strain evidence="7 8">SoET</strain>
    </source>
</reference>
<feature type="domain" description="Thymidylate synthase/dCMP hydroxymethylase" evidence="6">
    <location>
        <begin position="2"/>
        <end position="263"/>
    </location>
</feature>
<dbReference type="InterPro" id="IPR045097">
    <property type="entry name" value="Thymidate_synth/dCMP_Mease"/>
</dbReference>
<feature type="active site" description="Nucleophile" evidence="5">
    <location>
        <position position="145"/>
    </location>
</feature>
<dbReference type="FunFam" id="3.30.572.10:FF:000013">
    <property type="entry name" value="Thymidylate synthase"/>
    <property type="match status" value="1"/>
</dbReference>
<keyword evidence="4 5" id="KW-0545">Nucleotide biosynthesis</keyword>
<evidence type="ECO:0000256" key="1">
    <source>
        <dbReference type="ARBA" id="ARBA00011947"/>
    </source>
</evidence>
<feature type="binding site" description="in other chain" evidence="5">
    <location>
        <begin position="165"/>
        <end position="168"/>
    </location>
    <ligand>
        <name>dUMP</name>
        <dbReference type="ChEBI" id="CHEBI:246422"/>
        <note>ligand shared between dimeric partners</note>
    </ligand>
</feature>
<dbReference type="HAMAP" id="MF_00008">
    <property type="entry name" value="Thymidy_synth_bact"/>
    <property type="match status" value="1"/>
</dbReference>
<feature type="binding site" evidence="5">
    <location>
        <position position="262"/>
    </location>
    <ligand>
        <name>(6R)-5,10-methylene-5,6,7,8-tetrahydrofolate</name>
        <dbReference type="ChEBI" id="CHEBI:15636"/>
    </ligand>
</feature>
<keyword evidence="5" id="KW-0963">Cytoplasm</keyword>
<dbReference type="InterPro" id="IPR000398">
    <property type="entry name" value="Thymidylate_synthase"/>
</dbReference>
<dbReference type="GO" id="GO:0006231">
    <property type="term" value="P:dTMP biosynthetic process"/>
    <property type="evidence" value="ECO:0007669"/>
    <property type="project" value="UniProtKB-UniRule"/>
</dbReference>
<dbReference type="UniPathway" id="UPA00575"/>
<keyword evidence="3 5" id="KW-0808">Transferase</keyword>
<protein>
    <recommendedName>
        <fullName evidence="1 5">Thymidylate synthase</fullName>
        <shortName evidence="5">TS</shortName>
        <shortName evidence="5">TSase</shortName>
        <ecNumber evidence="1 5">2.1.1.45</ecNumber>
    </recommendedName>
</protein>
<comment type="pathway">
    <text evidence="5">Pyrimidine metabolism; dTTP biosynthesis.</text>
</comment>
<comment type="subunit">
    <text evidence="5">Homodimer.</text>
</comment>
<dbReference type="AlphaFoldDB" id="A0A2P5SXK7"/>
<comment type="function">
    <text evidence="5">Catalyzes the reductive methylation of 2'-deoxyuridine-5'-monophosphate (dUMP) to 2'-deoxythymidine-5'-monophosphate (dTMP) while utilizing 5,10-methylenetetrahydrofolate (mTHF) as the methyl donor and reductant in the reaction, yielding dihydrofolate (DHF) as a by-product. This enzymatic reaction provides an intracellular de novo source of dTMP, an essential precursor for DNA biosynthesis.</text>
</comment>
<feature type="binding site" evidence="5">
    <location>
        <begin position="125"/>
        <end position="126"/>
    </location>
    <ligand>
        <name>dUMP</name>
        <dbReference type="ChEBI" id="CHEBI:246422"/>
        <note>ligand shared between dimeric partners</note>
    </ligand>
</feature>
<dbReference type="GO" id="GO:0004799">
    <property type="term" value="F:thymidylate synthase activity"/>
    <property type="evidence" value="ECO:0007669"/>
    <property type="project" value="UniProtKB-UniRule"/>
</dbReference>
<dbReference type="SUPFAM" id="SSF55831">
    <property type="entry name" value="Thymidylate synthase/dCMP hydroxymethylase"/>
    <property type="match status" value="1"/>
</dbReference>
<gene>
    <name evidence="5" type="primary">thyA</name>
    <name evidence="7" type="ORF">CRV11_02845</name>
</gene>
<dbReference type="NCBIfam" id="TIGR03284">
    <property type="entry name" value="thym_sym"/>
    <property type="match status" value="2"/>
</dbReference>
<sequence>MQKYLDLIQYILNKGIKKPDRTGIGTISIFGYQMRFNLNNGFPLLTTKKCHFSSIVHELIWFLKGDTNIKYLKENKVSIWDEWADTQGNLGPIYGKQWRSWNTQTGQIDQIQQVIDILNTDPHSRRIIVSSWNVSDLKNMALPPCHILFQFYISNNKLSCHFYQRSCDVFLGLPFNLASYGLLVHIMAQQCNFNVGELIWSVGDAHLYQNHLEQAFLQLKRIPRILPNLIITRKPKTIFDYDFKDFAIKDYYPYPNIKAPIAI</sequence>
<evidence type="ECO:0000256" key="4">
    <source>
        <dbReference type="ARBA" id="ARBA00022727"/>
    </source>
</evidence>
<dbReference type="PANTHER" id="PTHR11548:SF9">
    <property type="entry name" value="THYMIDYLATE SYNTHASE"/>
    <property type="match status" value="1"/>
</dbReference>
<dbReference type="Gene3D" id="3.30.572.10">
    <property type="entry name" value="Thymidylate synthase/dCMP hydroxymethylase domain"/>
    <property type="match status" value="1"/>
</dbReference>
<dbReference type="RefSeq" id="WP_136131849.1">
    <property type="nucleotide sequence ID" value="NZ_PDKS01000004.1"/>
</dbReference>
<dbReference type="OrthoDB" id="9774633at2"/>
<accession>A0A2P5SXK7</accession>
<evidence type="ECO:0000256" key="3">
    <source>
        <dbReference type="ARBA" id="ARBA00022679"/>
    </source>
</evidence>
<dbReference type="CDD" id="cd00351">
    <property type="entry name" value="TS_Pyrimidine_HMase"/>
    <property type="match status" value="1"/>
</dbReference>
<dbReference type="EMBL" id="PDKS01000004">
    <property type="protein sequence ID" value="PPI87077.1"/>
    <property type="molecule type" value="Genomic_DNA"/>
</dbReference>
<dbReference type="PANTHER" id="PTHR11548">
    <property type="entry name" value="THYMIDYLATE SYNTHASE 1"/>
    <property type="match status" value="1"/>
</dbReference>
<evidence type="ECO:0000256" key="2">
    <source>
        <dbReference type="ARBA" id="ARBA00022603"/>
    </source>
</evidence>
<comment type="subcellular location">
    <subcellularLocation>
        <location evidence="5">Cytoplasm</location>
    </subcellularLocation>
</comment>
<dbReference type="GO" id="GO:0005829">
    <property type="term" value="C:cytosol"/>
    <property type="evidence" value="ECO:0007669"/>
    <property type="project" value="TreeGrafter"/>
</dbReference>
<feature type="binding site" description="in other chain" evidence="5">
    <location>
        <position position="21"/>
    </location>
    <ligand>
        <name>dUMP</name>
        <dbReference type="ChEBI" id="CHEBI:246422"/>
        <note>ligand shared between dimeric partners</note>
    </ligand>
</feature>
<dbReference type="InterPro" id="IPR036926">
    <property type="entry name" value="Thymidate_synth/dCMP_Mease_sf"/>
</dbReference>
<feature type="binding site" description="in other chain" evidence="5">
    <location>
        <position position="176"/>
    </location>
    <ligand>
        <name>dUMP</name>
        <dbReference type="ChEBI" id="CHEBI:246422"/>
        <note>ligand shared between dimeric partners</note>
    </ligand>
</feature>
<comment type="caution">
    <text evidence="7">The sequence shown here is derived from an EMBL/GenBank/DDBJ whole genome shotgun (WGS) entry which is preliminary data.</text>
</comment>
<dbReference type="NCBIfam" id="NF002499">
    <property type="entry name" value="PRK01827.1-5"/>
    <property type="match status" value="1"/>
</dbReference>
<dbReference type="PRINTS" id="PR00108">
    <property type="entry name" value="THYMDSNTHASE"/>
</dbReference>
<dbReference type="GO" id="GO:0006235">
    <property type="term" value="P:dTTP biosynthetic process"/>
    <property type="evidence" value="ECO:0007669"/>
    <property type="project" value="UniProtKB-UniRule"/>
</dbReference>
<dbReference type="NCBIfam" id="NF002497">
    <property type="entry name" value="PRK01827.1-3"/>
    <property type="match status" value="1"/>
</dbReference>
<feature type="binding site" description="in other chain" evidence="5">
    <location>
        <begin position="206"/>
        <end position="208"/>
    </location>
    <ligand>
        <name>dUMP</name>
        <dbReference type="ChEBI" id="CHEBI:246422"/>
        <note>ligand shared between dimeric partners</note>
    </ligand>
</feature>
<comment type="similarity">
    <text evidence="5">Belongs to the thymidylate synthase family. Bacterial-type ThyA subfamily.</text>
</comment>
<name>A0A2P5SXK7_9GAMM</name>
<dbReference type="GO" id="GO:0032259">
    <property type="term" value="P:methylation"/>
    <property type="evidence" value="ECO:0007669"/>
    <property type="project" value="UniProtKB-KW"/>
</dbReference>
<dbReference type="EC" id="2.1.1.45" evidence="1 5"/>
<evidence type="ECO:0000313" key="8">
    <source>
        <dbReference type="Proteomes" id="UP000296034"/>
    </source>
</evidence>
<proteinExistence type="inferred from homology"/>
<keyword evidence="2 5" id="KW-0489">Methyltransferase</keyword>